<dbReference type="AlphaFoldDB" id="A0AAW2S171"/>
<dbReference type="InterPro" id="IPR021109">
    <property type="entry name" value="Peptidase_aspartic_dom_sf"/>
</dbReference>
<feature type="region of interest" description="Disordered" evidence="1">
    <location>
        <begin position="1"/>
        <end position="27"/>
    </location>
</feature>
<evidence type="ECO:0000256" key="1">
    <source>
        <dbReference type="SAM" id="MobiDB-lite"/>
    </source>
</evidence>
<name>A0AAW2S171_SESRA</name>
<reference evidence="2" key="2">
    <citation type="journal article" date="2024" name="Plant">
        <title>Genomic evolution and insights into agronomic trait innovations of Sesamum species.</title>
        <authorList>
            <person name="Miao H."/>
            <person name="Wang L."/>
            <person name="Qu L."/>
            <person name="Liu H."/>
            <person name="Sun Y."/>
            <person name="Le M."/>
            <person name="Wang Q."/>
            <person name="Wei S."/>
            <person name="Zheng Y."/>
            <person name="Lin W."/>
            <person name="Duan Y."/>
            <person name="Cao H."/>
            <person name="Xiong S."/>
            <person name="Wang X."/>
            <person name="Wei L."/>
            <person name="Li C."/>
            <person name="Ma Q."/>
            <person name="Ju M."/>
            <person name="Zhao R."/>
            <person name="Li G."/>
            <person name="Mu C."/>
            <person name="Tian Q."/>
            <person name="Mei H."/>
            <person name="Zhang T."/>
            <person name="Gao T."/>
            <person name="Zhang H."/>
        </authorList>
    </citation>
    <scope>NUCLEOTIDE SEQUENCE</scope>
    <source>
        <strain evidence="2">G02</strain>
    </source>
</reference>
<sequence length="161" mass="17934">MRYWTWKSWRTPPSSSLGEKERSGPKNSHNDALVIRAVLANFEVGRIFIDSRCLADILFGKAYDQMLLGDIPLEKVNTSLYGFAGEVVHPQGMISLPLTLGTGPTRRTCMLKFLVLDVPSAYNVILERPTLNAFQAIISMYHMKIKFSTPGGVGEIQGDPF</sequence>
<reference evidence="2" key="1">
    <citation type="submission" date="2020-06" db="EMBL/GenBank/DDBJ databases">
        <authorList>
            <person name="Li T."/>
            <person name="Hu X."/>
            <person name="Zhang T."/>
            <person name="Song X."/>
            <person name="Zhang H."/>
            <person name="Dai N."/>
            <person name="Sheng W."/>
            <person name="Hou X."/>
            <person name="Wei L."/>
        </authorList>
    </citation>
    <scope>NUCLEOTIDE SEQUENCE</scope>
    <source>
        <strain evidence="2">G02</strain>
        <tissue evidence="2">Leaf</tissue>
    </source>
</reference>
<protein>
    <recommendedName>
        <fullName evidence="3">Reverse transcriptase domain-containing protein</fullName>
    </recommendedName>
</protein>
<evidence type="ECO:0008006" key="3">
    <source>
        <dbReference type="Google" id="ProtNLM"/>
    </source>
</evidence>
<accession>A0AAW2S171</accession>
<comment type="caution">
    <text evidence="2">The sequence shown here is derived from an EMBL/GenBank/DDBJ whole genome shotgun (WGS) entry which is preliminary data.</text>
</comment>
<proteinExistence type="predicted"/>
<dbReference type="EMBL" id="JACGWJ010000012">
    <property type="protein sequence ID" value="KAL0386097.1"/>
    <property type="molecule type" value="Genomic_DNA"/>
</dbReference>
<dbReference type="Gene3D" id="2.40.70.10">
    <property type="entry name" value="Acid Proteases"/>
    <property type="match status" value="1"/>
</dbReference>
<organism evidence="2">
    <name type="scientific">Sesamum radiatum</name>
    <name type="common">Black benniseed</name>
    <dbReference type="NCBI Taxonomy" id="300843"/>
    <lineage>
        <taxon>Eukaryota</taxon>
        <taxon>Viridiplantae</taxon>
        <taxon>Streptophyta</taxon>
        <taxon>Embryophyta</taxon>
        <taxon>Tracheophyta</taxon>
        <taxon>Spermatophyta</taxon>
        <taxon>Magnoliopsida</taxon>
        <taxon>eudicotyledons</taxon>
        <taxon>Gunneridae</taxon>
        <taxon>Pentapetalae</taxon>
        <taxon>asterids</taxon>
        <taxon>lamiids</taxon>
        <taxon>Lamiales</taxon>
        <taxon>Pedaliaceae</taxon>
        <taxon>Sesamum</taxon>
    </lineage>
</organism>
<gene>
    <name evidence="2" type="ORF">Sradi_3004000</name>
</gene>
<dbReference type="PANTHER" id="PTHR33240">
    <property type="entry name" value="OS08G0508500 PROTEIN"/>
    <property type="match status" value="1"/>
</dbReference>
<evidence type="ECO:0000313" key="2">
    <source>
        <dbReference type="EMBL" id="KAL0386097.1"/>
    </source>
</evidence>
<dbReference type="PANTHER" id="PTHR33240:SF8">
    <property type="entry name" value="OS03G0439900 PROTEIN"/>
    <property type="match status" value="1"/>
</dbReference>